<evidence type="ECO:0000313" key="1">
    <source>
        <dbReference type="EMBL" id="KUG21124.1"/>
    </source>
</evidence>
<proteinExistence type="predicted"/>
<dbReference type="EMBL" id="LNQE01001098">
    <property type="protein sequence ID" value="KUG21124.1"/>
    <property type="molecule type" value="Genomic_DNA"/>
</dbReference>
<gene>
    <name evidence="1" type="ORF">ASZ90_009115</name>
</gene>
<name>A0A0W8FJW5_9ZZZZ</name>
<dbReference type="Pfam" id="PF11746">
    <property type="entry name" value="DUF3303"/>
    <property type="match status" value="1"/>
</dbReference>
<comment type="caution">
    <text evidence="1">The sequence shown here is derived from an EMBL/GenBank/DDBJ whole genome shotgun (WGS) entry which is preliminary data.</text>
</comment>
<organism evidence="1">
    <name type="scientific">hydrocarbon metagenome</name>
    <dbReference type="NCBI Taxonomy" id="938273"/>
    <lineage>
        <taxon>unclassified sequences</taxon>
        <taxon>metagenomes</taxon>
        <taxon>ecological metagenomes</taxon>
    </lineage>
</organism>
<dbReference type="AlphaFoldDB" id="A0A0W8FJW5"/>
<accession>A0A0W8FJW5</accession>
<dbReference type="InterPro" id="IPR021734">
    <property type="entry name" value="DUF3303"/>
</dbReference>
<reference evidence="1" key="1">
    <citation type="journal article" date="2015" name="Proc. Natl. Acad. Sci. U.S.A.">
        <title>Networks of energetic and metabolic interactions define dynamics in microbial communities.</title>
        <authorList>
            <person name="Embree M."/>
            <person name="Liu J.K."/>
            <person name="Al-Bassam M.M."/>
            <person name="Zengler K."/>
        </authorList>
    </citation>
    <scope>NUCLEOTIDE SEQUENCE</scope>
</reference>
<evidence type="ECO:0008006" key="2">
    <source>
        <dbReference type="Google" id="ProtNLM"/>
    </source>
</evidence>
<sequence>MLFVLWYQFEPEHVEDVHKLWREYKYPDDVKVINRFLLIGRHMSVAVFEAQSEESLLKITAPFSKYGIAHIAPAMPLEEAVAVR</sequence>
<protein>
    <recommendedName>
        <fullName evidence="2">DUF3303 domain-containing protein</fullName>
    </recommendedName>
</protein>